<proteinExistence type="predicted"/>
<comment type="caution">
    <text evidence="1">The sequence shown here is derived from an EMBL/GenBank/DDBJ whole genome shotgun (WGS) entry which is preliminary data.</text>
</comment>
<evidence type="ECO:0000313" key="2">
    <source>
        <dbReference type="Proteomes" id="UP000321249"/>
    </source>
</evidence>
<name>A0A5C6TTU0_9SPHN</name>
<organism evidence="1 2">
    <name type="scientific">Allosphingosinicella ginsenosidimutans</name>
    <dbReference type="NCBI Taxonomy" id="1176539"/>
    <lineage>
        <taxon>Bacteria</taxon>
        <taxon>Pseudomonadati</taxon>
        <taxon>Pseudomonadota</taxon>
        <taxon>Alphaproteobacteria</taxon>
        <taxon>Sphingomonadales</taxon>
        <taxon>Sphingomonadaceae</taxon>
        <taxon>Allosphingosinicella</taxon>
    </lineage>
</organism>
<accession>A0A5C6TTU0</accession>
<dbReference type="OrthoDB" id="7574195at2"/>
<evidence type="ECO:0000313" key="1">
    <source>
        <dbReference type="EMBL" id="TXC63441.1"/>
    </source>
</evidence>
<protein>
    <submittedName>
        <fullName evidence="1">Uncharacterized protein</fullName>
    </submittedName>
</protein>
<dbReference type="Proteomes" id="UP000321249">
    <property type="component" value="Unassembled WGS sequence"/>
</dbReference>
<gene>
    <name evidence="1" type="ORF">FRZ32_07075</name>
</gene>
<dbReference type="RefSeq" id="WP_147042851.1">
    <property type="nucleotide sequence ID" value="NZ_BAABIR010000003.1"/>
</dbReference>
<dbReference type="AlphaFoldDB" id="A0A5C6TTU0"/>
<keyword evidence="2" id="KW-1185">Reference proteome</keyword>
<dbReference type="EMBL" id="VOQQ01000001">
    <property type="protein sequence ID" value="TXC63441.1"/>
    <property type="molecule type" value="Genomic_DNA"/>
</dbReference>
<sequence>MTSSVEALSQLIATARGNRPQSLASREAEEVLNVTLALLIELAVSNDRIDRLERLVAELRGEPVEALRDLRYDGEVAEERQAATDALLMRALRIMLDPRGQD</sequence>
<reference evidence="1 2" key="1">
    <citation type="journal article" date="2015" name="J. Microbiol.">
        <title>Sphingosinicella ginsenosidimutans sp. nov., with ginsenoside converting activity.</title>
        <authorList>
            <person name="Kim J.K."/>
            <person name="Kang M.S."/>
            <person name="Park S.C."/>
            <person name="Kim K.M."/>
            <person name="Choi K."/>
            <person name="Yoon M.H."/>
            <person name="Im W.T."/>
        </authorList>
    </citation>
    <scope>NUCLEOTIDE SEQUENCE [LARGE SCALE GENOMIC DNA]</scope>
    <source>
        <strain evidence="1 2">BS-11</strain>
    </source>
</reference>